<evidence type="ECO:0000256" key="1">
    <source>
        <dbReference type="ARBA" id="ARBA00008324"/>
    </source>
</evidence>
<keyword evidence="5" id="KW-1185">Reference proteome</keyword>
<keyword evidence="2" id="KW-0378">Hydrolase</keyword>
<dbReference type="VEuPathDB" id="FungiDB:PV10_08297"/>
<dbReference type="Proteomes" id="UP000054302">
    <property type="component" value="Unassembled WGS sequence"/>
</dbReference>
<organism evidence="4 5">
    <name type="scientific">Exophiala mesophila</name>
    <name type="common">Black yeast-like fungus</name>
    <dbReference type="NCBI Taxonomy" id="212818"/>
    <lineage>
        <taxon>Eukaryota</taxon>
        <taxon>Fungi</taxon>
        <taxon>Dikarya</taxon>
        <taxon>Ascomycota</taxon>
        <taxon>Pezizomycotina</taxon>
        <taxon>Eurotiomycetes</taxon>
        <taxon>Chaetothyriomycetidae</taxon>
        <taxon>Chaetothyriales</taxon>
        <taxon>Herpotrichiellaceae</taxon>
        <taxon>Exophiala</taxon>
    </lineage>
</organism>
<dbReference type="Pfam" id="PF03061">
    <property type="entry name" value="4HBT"/>
    <property type="match status" value="1"/>
</dbReference>
<reference evidence="4 5" key="1">
    <citation type="submission" date="2015-01" db="EMBL/GenBank/DDBJ databases">
        <title>The Genome Sequence of Exophiala mesophila CBS40295.</title>
        <authorList>
            <consortium name="The Broad Institute Genomics Platform"/>
            <person name="Cuomo C."/>
            <person name="de Hoog S."/>
            <person name="Gorbushina A."/>
            <person name="Stielow B."/>
            <person name="Teixiera M."/>
            <person name="Abouelleil A."/>
            <person name="Chapman S.B."/>
            <person name="Priest M."/>
            <person name="Young S.K."/>
            <person name="Wortman J."/>
            <person name="Nusbaum C."/>
            <person name="Birren B."/>
        </authorList>
    </citation>
    <scope>NUCLEOTIDE SEQUENCE [LARGE SCALE GENOMIC DNA]</scope>
    <source>
        <strain evidence="4 5">CBS 40295</strain>
    </source>
</reference>
<dbReference type="OrthoDB" id="2831072at2759"/>
<dbReference type="RefSeq" id="XP_016220205.1">
    <property type="nucleotide sequence ID" value="XM_016373294.1"/>
</dbReference>
<dbReference type="EMBL" id="KN847525">
    <property type="protein sequence ID" value="KIV88631.1"/>
    <property type="molecule type" value="Genomic_DNA"/>
</dbReference>
<dbReference type="AlphaFoldDB" id="A0A0D1XKB2"/>
<protein>
    <recommendedName>
        <fullName evidence="3">Thioesterase domain-containing protein</fullName>
    </recommendedName>
</protein>
<feature type="domain" description="Thioesterase" evidence="3">
    <location>
        <begin position="88"/>
        <end position="158"/>
    </location>
</feature>
<dbReference type="PANTHER" id="PTHR21660:SF1">
    <property type="entry name" value="ACYL-COENZYME A THIOESTERASE 13"/>
    <property type="match status" value="1"/>
</dbReference>
<dbReference type="InterPro" id="IPR006683">
    <property type="entry name" value="Thioestr_dom"/>
</dbReference>
<dbReference type="InterPro" id="IPR039298">
    <property type="entry name" value="ACOT13"/>
</dbReference>
<evidence type="ECO:0000256" key="2">
    <source>
        <dbReference type="ARBA" id="ARBA00022801"/>
    </source>
</evidence>
<comment type="similarity">
    <text evidence="1">Belongs to the thioesterase PaaI family.</text>
</comment>
<proteinExistence type="inferred from homology"/>
<evidence type="ECO:0000259" key="3">
    <source>
        <dbReference type="Pfam" id="PF03061"/>
    </source>
</evidence>
<dbReference type="PANTHER" id="PTHR21660">
    <property type="entry name" value="THIOESTERASE SUPERFAMILY MEMBER-RELATED"/>
    <property type="match status" value="1"/>
</dbReference>
<gene>
    <name evidence="4" type="ORF">PV10_08297</name>
</gene>
<dbReference type="GO" id="GO:0047617">
    <property type="term" value="F:fatty acyl-CoA hydrolase activity"/>
    <property type="evidence" value="ECO:0007669"/>
    <property type="project" value="InterPro"/>
</dbReference>
<dbReference type="OMA" id="YEGHERV"/>
<dbReference type="Gene3D" id="3.10.129.10">
    <property type="entry name" value="Hotdog Thioesterase"/>
    <property type="match status" value="1"/>
</dbReference>
<accession>A0A0D1XKB2</accession>
<dbReference type="HOGENOM" id="CLU_089876_1_1_1"/>
<dbReference type="SUPFAM" id="SSF54637">
    <property type="entry name" value="Thioesterase/thiol ester dehydrase-isomerase"/>
    <property type="match status" value="1"/>
</dbReference>
<dbReference type="InterPro" id="IPR029069">
    <property type="entry name" value="HotDog_dom_sf"/>
</dbReference>
<name>A0A0D1XKB2_EXOME</name>
<dbReference type="CDD" id="cd03443">
    <property type="entry name" value="PaaI_thioesterase"/>
    <property type="match status" value="1"/>
</dbReference>
<evidence type="ECO:0000313" key="5">
    <source>
        <dbReference type="Proteomes" id="UP000054302"/>
    </source>
</evidence>
<dbReference type="STRING" id="212818.A0A0D1XKB2"/>
<sequence length="181" mass="19952">MATKPKIYSQDNQSPPGVAFALHIEDPLKRIQACLDSYKASDDTEVFEYSLMANDLQLISATGLPHVGAVFEMDVSKKYTNTMFNMQGGAVSLAFDMATTIATAPCATRDFWRFPGVSRTLSVTFLRPIKLGMRVVIDCEVVQIGQRLATTRATMREKATGNILAICEHNKASVVFKEPKL</sequence>
<evidence type="ECO:0000313" key="4">
    <source>
        <dbReference type="EMBL" id="KIV88631.1"/>
    </source>
</evidence>
<dbReference type="GeneID" id="27326142"/>